<keyword evidence="1" id="KW-0812">Transmembrane</keyword>
<evidence type="ECO:0000256" key="1">
    <source>
        <dbReference type="SAM" id="Phobius"/>
    </source>
</evidence>
<organism evidence="3 4">
    <name type="scientific">Phyllobacterium endophyticum</name>
    <dbReference type="NCBI Taxonomy" id="1149773"/>
    <lineage>
        <taxon>Bacteria</taxon>
        <taxon>Pseudomonadati</taxon>
        <taxon>Pseudomonadota</taxon>
        <taxon>Alphaproteobacteria</taxon>
        <taxon>Hyphomicrobiales</taxon>
        <taxon>Phyllobacteriaceae</taxon>
        <taxon>Phyllobacterium</taxon>
    </lineage>
</organism>
<dbReference type="InterPro" id="IPR036291">
    <property type="entry name" value="NAD(P)-bd_dom_sf"/>
</dbReference>
<dbReference type="SUPFAM" id="SSF51735">
    <property type="entry name" value="NAD(P)-binding Rossmann-fold domains"/>
    <property type="match status" value="1"/>
</dbReference>
<feature type="transmembrane region" description="Helical" evidence="1">
    <location>
        <begin position="378"/>
        <end position="398"/>
    </location>
</feature>
<dbReference type="InterPro" id="IPR025695">
    <property type="entry name" value="DoxX-like"/>
</dbReference>
<keyword evidence="4" id="KW-1185">Reference proteome</keyword>
<dbReference type="OrthoDB" id="5377001at2"/>
<comment type="caution">
    <text evidence="3">The sequence shown here is derived from an EMBL/GenBank/DDBJ whole genome shotgun (WGS) entry which is preliminary data.</text>
</comment>
<feature type="transmembrane region" description="Helical" evidence="1">
    <location>
        <begin position="314"/>
        <end position="338"/>
    </location>
</feature>
<evidence type="ECO:0000313" key="4">
    <source>
        <dbReference type="Proteomes" id="UP000241158"/>
    </source>
</evidence>
<dbReference type="Pfam" id="PF13460">
    <property type="entry name" value="NAD_binding_10"/>
    <property type="match status" value="1"/>
</dbReference>
<dbReference type="InterPro" id="IPR051207">
    <property type="entry name" value="ComplexI_NDUFA9_subunit"/>
</dbReference>
<feature type="transmembrane region" description="Helical" evidence="1">
    <location>
        <begin position="410"/>
        <end position="426"/>
    </location>
</feature>
<dbReference type="Gene3D" id="3.40.50.720">
    <property type="entry name" value="NAD(P)-binding Rossmann-like Domain"/>
    <property type="match status" value="1"/>
</dbReference>
<feature type="domain" description="NAD(P)-binding" evidence="2">
    <location>
        <begin position="7"/>
        <end position="149"/>
    </location>
</feature>
<protein>
    <submittedName>
        <fullName evidence="3">Nucleoside-diphosphate sugar epimerase</fullName>
    </submittedName>
</protein>
<dbReference type="Pfam" id="PF13781">
    <property type="entry name" value="DoxX_3"/>
    <property type="match status" value="1"/>
</dbReference>
<reference evidence="4" key="1">
    <citation type="submission" date="2017-11" db="EMBL/GenBank/DDBJ databases">
        <authorList>
            <person name="Kuznetsova I."/>
            <person name="Sazanova A."/>
            <person name="Chirak E."/>
            <person name="Safronova V."/>
            <person name="Willems A."/>
        </authorList>
    </citation>
    <scope>NUCLEOTIDE SEQUENCE [LARGE SCALE GENOMIC DNA]</scope>
    <source>
        <strain evidence="4">PEPV15</strain>
    </source>
</reference>
<name>A0A2P7AVJ5_9HYPH</name>
<evidence type="ECO:0000313" key="3">
    <source>
        <dbReference type="EMBL" id="PSH58238.1"/>
    </source>
</evidence>
<evidence type="ECO:0000259" key="2">
    <source>
        <dbReference type="Pfam" id="PF13460"/>
    </source>
</evidence>
<dbReference type="PANTHER" id="PTHR12126:SF11">
    <property type="entry name" value="NADH DEHYDROGENASE [UBIQUINONE] 1 ALPHA SUBCOMPLEX SUBUNIT 9, MITOCHONDRIAL"/>
    <property type="match status" value="1"/>
</dbReference>
<keyword evidence="1" id="KW-1133">Transmembrane helix</keyword>
<dbReference type="PANTHER" id="PTHR12126">
    <property type="entry name" value="NADH-UBIQUINONE OXIDOREDUCTASE 39 KDA SUBUNIT-RELATED"/>
    <property type="match status" value="1"/>
</dbReference>
<dbReference type="EMBL" id="PGGN01000002">
    <property type="protein sequence ID" value="PSH58238.1"/>
    <property type="molecule type" value="Genomic_DNA"/>
</dbReference>
<dbReference type="Proteomes" id="UP000241158">
    <property type="component" value="Unassembled WGS sequence"/>
</dbReference>
<keyword evidence="1" id="KW-0472">Membrane</keyword>
<feature type="transmembrane region" description="Helical" evidence="1">
    <location>
        <begin position="350"/>
        <end position="371"/>
    </location>
</feature>
<proteinExistence type="predicted"/>
<dbReference type="InterPro" id="IPR016040">
    <property type="entry name" value="NAD(P)-bd_dom"/>
</dbReference>
<accession>A0A2P7AVJ5</accession>
<dbReference type="GO" id="GO:0044877">
    <property type="term" value="F:protein-containing complex binding"/>
    <property type="evidence" value="ECO:0007669"/>
    <property type="project" value="TreeGrafter"/>
</dbReference>
<sequence>MKVLVLGATGLIGSAVCARLTADGHQVVAAARSTSGPRPLSPREFVAIDMARLVTPQMWQPLLEGMEIVVNCAGTLQDGPRENVRGVHAQGPAALFLACERAGVRRVIHFSAMGVERMQPSDFSRTKLEGDQSLMASELDWVILRPSVVLGEGAFGASALFRALAVFPWLPVMPSTGNLQVVQLDDVVTTVAYFASPDAPGKVALDLAGPQELTFNEVVASYRKWFGWPPARPVKLPLFVSRILYWLGDAAGQLGWRPPMRTTAAKEIVRGATGDPREWMERTGVRPASLEMALSSRPVTVQERWFAKLYFLKALTFIVLPLFWIATGVISLTVGYQIGIDLMHRGGAGILAAPAVIAGALADIAVGVCIAYRPLSRWGLCGAIFLCLFYALAGTIILPELWNEPLGPLLKIWPILVLHLIALAILKER</sequence>
<dbReference type="AlphaFoldDB" id="A0A2P7AVJ5"/>
<dbReference type="RefSeq" id="WP_106716690.1">
    <property type="nucleotide sequence ID" value="NZ_JACHXT010000001.1"/>
</dbReference>
<gene>
    <name evidence="3" type="ORF">CU100_11460</name>
</gene>